<evidence type="ECO:0000313" key="6">
    <source>
        <dbReference type="EMBL" id="RFU94392.1"/>
    </source>
</evidence>
<dbReference type="InterPro" id="IPR016208">
    <property type="entry name" value="Ald_Oxase/xanthine_DH-like"/>
</dbReference>
<dbReference type="Proteomes" id="UP000264002">
    <property type="component" value="Unassembled WGS sequence"/>
</dbReference>
<dbReference type="SMART" id="SM01008">
    <property type="entry name" value="Ald_Xan_dh_C"/>
    <property type="match status" value="1"/>
</dbReference>
<dbReference type="Pfam" id="PF01799">
    <property type="entry name" value="Fer2_2"/>
    <property type="match status" value="1"/>
</dbReference>
<keyword evidence="4" id="KW-0408">Iron</keyword>
<dbReference type="PANTHER" id="PTHR11908">
    <property type="entry name" value="XANTHINE DEHYDROGENASE"/>
    <property type="match status" value="1"/>
</dbReference>
<dbReference type="Gene3D" id="3.90.1170.50">
    <property type="entry name" value="Aldehyde oxidase/xanthine dehydrogenase, a/b hammerhead"/>
    <property type="match status" value="1"/>
</dbReference>
<dbReference type="InterPro" id="IPR001041">
    <property type="entry name" value="2Fe-2S_ferredoxin-type"/>
</dbReference>
<evidence type="ECO:0000256" key="1">
    <source>
        <dbReference type="ARBA" id="ARBA00006849"/>
    </source>
</evidence>
<sequence>MYAFSVNGNQITYNGEDKKLLRFLREDLNLTGTKDGCSEGICGTCTVLVDGKKMKACTIPLSRLEGRSVTTIEGLSEREAEVFAYCFAEAGAVQCGYCTPGMILSAKSLLDTNLSPTREEVTKAIRGNICRCTGYKKIEEAILMCADFFRENRPVPKTEEEPRLDKRYRRVDAEPKALGKGMYADDIRIPGMLHAKAVRSAFPRAKVLSIDDSKVKTHPDFVRIITSEDVPHNIIGHMKQDWPVFIPVGEITRYTGDAICLVVGKSPETLEELAKLVEVSYEVLPPVLDIYKALEPESPKVHEDGNLLSLEHIHRGDVEKAFRESPHVITRTYKTPYTEHAFMEPECAVGLPEGEEGVLVHTSDQSIYDDQHEICTMLQLPPNKVHCHSMLVGGGFGGKEDMSVQHHAALAAWLLKAPVKVRLTRQESLQVHPKRHPMDIEITTSCDEKGHLTGVKAIILANTGAYASLGGPVLQRACTHASGPYNFQNFEVIGKAIYTNMVPAGAFRGFGVTQSCFAVESNLNLLADELGMDYYEIRRINALRPGDIMPNGQVASDDTGVIECLEAVKDAYYSSPRAGIALAFKNSGLGVGFPDTGRCILSIEQGKVHIRTSAACMGQGVATVCTQMLGQTCSLKAHEIVVEDPDTSRTPDSGTSTASRQSLFTGEAVRRAALKLKEDLKTSSLKDLEGKEYYGEYTSITDPITSKKKNPVSHVAYSYSAQVVILDEEGKLEKVVAACDVGQIVNHQALTGQIEGGVTMGLGYGLTEDFPIEEGYPKVRYGTLGLLRSTDVPPLEVKLVEGPGKHPIAYGVKGVGELTTIPTAPACQNAYYRYDGIFRTSLPLEDTPYQKKKH</sequence>
<name>A0A372MF36_9SPIR</name>
<evidence type="ECO:0000259" key="5">
    <source>
        <dbReference type="PROSITE" id="PS51085"/>
    </source>
</evidence>
<dbReference type="InterPro" id="IPR037165">
    <property type="entry name" value="AldOxase/xan_DH_Mopterin-bd_sf"/>
</dbReference>
<dbReference type="PROSITE" id="PS00197">
    <property type="entry name" value="2FE2S_FER_1"/>
    <property type="match status" value="1"/>
</dbReference>
<dbReference type="SUPFAM" id="SSF47741">
    <property type="entry name" value="CO dehydrogenase ISP C-domain like"/>
    <property type="match status" value="1"/>
</dbReference>
<dbReference type="NCBIfam" id="TIGR03311">
    <property type="entry name" value="Se_dep_XDH"/>
    <property type="match status" value="1"/>
</dbReference>
<reference evidence="7" key="1">
    <citation type="submission" date="2018-08" db="EMBL/GenBank/DDBJ databases">
        <authorList>
            <person name="Grouzdev D.S."/>
            <person name="Krutkina M.S."/>
        </authorList>
    </citation>
    <scope>NUCLEOTIDE SEQUENCE [LARGE SCALE GENOMIC DNA]</scope>
    <source>
        <strain evidence="7">4-11</strain>
    </source>
</reference>
<dbReference type="InterPro" id="IPR000674">
    <property type="entry name" value="Ald_Oxase/Xan_DH_a/b"/>
</dbReference>
<dbReference type="SUPFAM" id="SSF56003">
    <property type="entry name" value="Molybdenum cofactor-binding domain"/>
    <property type="match status" value="1"/>
</dbReference>
<keyword evidence="3 6" id="KW-0560">Oxidoreductase</keyword>
<dbReference type="GO" id="GO:0005506">
    <property type="term" value="F:iron ion binding"/>
    <property type="evidence" value="ECO:0007669"/>
    <property type="project" value="InterPro"/>
</dbReference>
<dbReference type="GO" id="GO:0004854">
    <property type="term" value="F:xanthine dehydrogenase activity"/>
    <property type="evidence" value="ECO:0007669"/>
    <property type="project" value="UniProtKB-EC"/>
</dbReference>
<dbReference type="EMBL" id="QUWK01000009">
    <property type="protein sequence ID" value="RFU94392.1"/>
    <property type="molecule type" value="Genomic_DNA"/>
</dbReference>
<dbReference type="AlphaFoldDB" id="A0A372MF36"/>
<dbReference type="InterPro" id="IPR036010">
    <property type="entry name" value="2Fe-2S_ferredoxin-like_sf"/>
</dbReference>
<reference evidence="6 7" key="2">
    <citation type="submission" date="2018-09" db="EMBL/GenBank/DDBJ databases">
        <title>Genome of Sphaerochaeta halotolerans strain 4-11.</title>
        <authorList>
            <person name="Nazina T.N."/>
            <person name="Sokolova D.S."/>
        </authorList>
    </citation>
    <scope>NUCLEOTIDE SEQUENCE [LARGE SCALE GENOMIC DNA]</scope>
    <source>
        <strain evidence="6 7">4-11</strain>
    </source>
</reference>
<comment type="similarity">
    <text evidence="1">Belongs to the xanthine dehydrogenase family.</text>
</comment>
<evidence type="ECO:0000256" key="2">
    <source>
        <dbReference type="ARBA" id="ARBA00022723"/>
    </source>
</evidence>
<feature type="domain" description="2Fe-2S ferredoxin-type" evidence="5">
    <location>
        <begin position="1"/>
        <end position="75"/>
    </location>
</feature>
<evidence type="ECO:0000256" key="4">
    <source>
        <dbReference type="ARBA" id="ARBA00023004"/>
    </source>
</evidence>
<protein>
    <submittedName>
        <fullName evidence="6">Selenium-dependent xanthine dehydrogenase</fullName>
        <ecNumber evidence="6">1.17.1.4</ecNumber>
    </submittedName>
</protein>
<dbReference type="InterPro" id="IPR036884">
    <property type="entry name" value="2Fe-2S-bd_dom_sf"/>
</dbReference>
<dbReference type="CDD" id="cd00207">
    <property type="entry name" value="fer2"/>
    <property type="match status" value="1"/>
</dbReference>
<keyword evidence="7" id="KW-1185">Reference proteome</keyword>
<evidence type="ECO:0000256" key="3">
    <source>
        <dbReference type="ARBA" id="ARBA00023002"/>
    </source>
</evidence>
<dbReference type="SUPFAM" id="SSF54665">
    <property type="entry name" value="CO dehydrogenase molybdoprotein N-domain-like"/>
    <property type="match status" value="1"/>
</dbReference>
<dbReference type="GO" id="GO:0051537">
    <property type="term" value="F:2 iron, 2 sulfur cluster binding"/>
    <property type="evidence" value="ECO:0007669"/>
    <property type="project" value="InterPro"/>
</dbReference>
<dbReference type="Pfam" id="PF20256">
    <property type="entry name" value="MoCoBD_2"/>
    <property type="match status" value="2"/>
</dbReference>
<proteinExistence type="inferred from homology"/>
<dbReference type="Gene3D" id="1.10.150.120">
    <property type="entry name" value="[2Fe-2S]-binding domain"/>
    <property type="match status" value="1"/>
</dbReference>
<gene>
    <name evidence="6" type="primary">xdh</name>
    <name evidence="6" type="ORF">DYP60_09310</name>
</gene>
<evidence type="ECO:0000313" key="7">
    <source>
        <dbReference type="Proteomes" id="UP000264002"/>
    </source>
</evidence>
<dbReference type="EC" id="1.17.1.4" evidence="6"/>
<dbReference type="InterPro" id="IPR017697">
    <property type="entry name" value="Xdh"/>
</dbReference>
<dbReference type="PANTHER" id="PTHR11908:SF157">
    <property type="entry name" value="XANTHINE DEHYDROGENASE SUBUNIT D-RELATED"/>
    <property type="match status" value="1"/>
</dbReference>
<dbReference type="PROSITE" id="PS51085">
    <property type="entry name" value="2FE2S_FER_2"/>
    <property type="match status" value="1"/>
</dbReference>
<comment type="caution">
    <text evidence="6">The sequence shown here is derived from an EMBL/GenBank/DDBJ whole genome shotgun (WGS) entry which is preliminary data.</text>
</comment>
<dbReference type="InterPro" id="IPR008274">
    <property type="entry name" value="AldOxase/xan_DH_MoCoBD1"/>
</dbReference>
<dbReference type="InterPro" id="IPR046867">
    <property type="entry name" value="AldOxase/xan_DH_MoCoBD2"/>
</dbReference>
<keyword evidence="2" id="KW-0479">Metal-binding</keyword>
<dbReference type="Pfam" id="PF00111">
    <property type="entry name" value="Fer2"/>
    <property type="match status" value="1"/>
</dbReference>
<dbReference type="Pfam" id="PF01315">
    <property type="entry name" value="Ald_Xan_dh_C"/>
    <property type="match status" value="1"/>
</dbReference>
<dbReference type="InterPro" id="IPR006058">
    <property type="entry name" value="2Fe2S_fd_BS"/>
</dbReference>
<dbReference type="InterPro" id="IPR036856">
    <property type="entry name" value="Ald_Oxase/Xan_DH_a/b_sf"/>
</dbReference>
<accession>A0A372MF36</accession>
<organism evidence="6 7">
    <name type="scientific">Sphaerochaeta halotolerans</name>
    <dbReference type="NCBI Taxonomy" id="2293840"/>
    <lineage>
        <taxon>Bacteria</taxon>
        <taxon>Pseudomonadati</taxon>
        <taxon>Spirochaetota</taxon>
        <taxon>Spirochaetia</taxon>
        <taxon>Spirochaetales</taxon>
        <taxon>Sphaerochaetaceae</taxon>
        <taxon>Sphaerochaeta</taxon>
    </lineage>
</organism>
<dbReference type="InterPro" id="IPR012675">
    <property type="entry name" value="Beta-grasp_dom_sf"/>
</dbReference>
<dbReference type="InterPro" id="IPR002888">
    <property type="entry name" value="2Fe-2S-bd"/>
</dbReference>
<dbReference type="Pfam" id="PF02738">
    <property type="entry name" value="MoCoBD_1"/>
    <property type="match status" value="1"/>
</dbReference>
<dbReference type="Gene3D" id="3.30.365.10">
    <property type="entry name" value="Aldehyde oxidase/xanthine dehydrogenase, molybdopterin binding domain"/>
    <property type="match status" value="5"/>
</dbReference>
<dbReference type="Gene3D" id="3.10.20.30">
    <property type="match status" value="1"/>
</dbReference>
<dbReference type="SUPFAM" id="SSF54292">
    <property type="entry name" value="2Fe-2S ferredoxin-like"/>
    <property type="match status" value="1"/>
</dbReference>